<dbReference type="Pfam" id="PF03332">
    <property type="entry name" value="PMM"/>
    <property type="match status" value="1"/>
</dbReference>
<dbReference type="STRING" id="7398.A0A1A9ZXJ5"/>
<name>A0A1A9ZXJ5_GLOPL</name>
<keyword evidence="2" id="KW-1185">Reference proteome</keyword>
<dbReference type="GO" id="GO:0004615">
    <property type="term" value="F:phosphomannomutase activity"/>
    <property type="evidence" value="ECO:0007669"/>
    <property type="project" value="InterPro"/>
</dbReference>
<protein>
    <submittedName>
        <fullName evidence="1">Uncharacterized protein</fullName>
    </submittedName>
</protein>
<evidence type="ECO:0000313" key="1">
    <source>
        <dbReference type="EnsemblMetazoa" id="GPAI028231-PA"/>
    </source>
</evidence>
<dbReference type="EnsemblMetazoa" id="GPAI028231-RA">
    <property type="protein sequence ID" value="GPAI028231-PA"/>
    <property type="gene ID" value="GPAI028231"/>
</dbReference>
<organism evidence="1 2">
    <name type="scientific">Glossina pallidipes</name>
    <name type="common">Tsetse fly</name>
    <dbReference type="NCBI Taxonomy" id="7398"/>
    <lineage>
        <taxon>Eukaryota</taxon>
        <taxon>Metazoa</taxon>
        <taxon>Ecdysozoa</taxon>
        <taxon>Arthropoda</taxon>
        <taxon>Hexapoda</taxon>
        <taxon>Insecta</taxon>
        <taxon>Pterygota</taxon>
        <taxon>Neoptera</taxon>
        <taxon>Endopterygota</taxon>
        <taxon>Diptera</taxon>
        <taxon>Brachycera</taxon>
        <taxon>Muscomorpha</taxon>
        <taxon>Hippoboscoidea</taxon>
        <taxon>Glossinidae</taxon>
        <taxon>Glossina</taxon>
    </lineage>
</organism>
<dbReference type="InterPro" id="IPR005002">
    <property type="entry name" value="PMM"/>
</dbReference>
<reference evidence="2" key="1">
    <citation type="submission" date="2014-03" db="EMBL/GenBank/DDBJ databases">
        <authorList>
            <person name="Aksoy S."/>
            <person name="Warren W."/>
            <person name="Wilson R.K."/>
        </authorList>
    </citation>
    <scope>NUCLEOTIDE SEQUENCE [LARGE SCALE GENOMIC DNA]</scope>
    <source>
        <strain evidence="2">IAEA</strain>
    </source>
</reference>
<evidence type="ECO:0000313" key="2">
    <source>
        <dbReference type="Proteomes" id="UP000092445"/>
    </source>
</evidence>
<accession>A0A1A9ZXJ5</accession>
<dbReference type="AlphaFoldDB" id="A0A1A9ZXJ5"/>
<dbReference type="Proteomes" id="UP000092445">
    <property type="component" value="Unassembled WGS sequence"/>
</dbReference>
<reference evidence="1" key="2">
    <citation type="submission" date="2020-05" db="UniProtKB">
        <authorList>
            <consortium name="EnsemblMetazoa"/>
        </authorList>
    </citation>
    <scope>IDENTIFICATION</scope>
    <source>
        <strain evidence="1">IAEA</strain>
    </source>
</reference>
<dbReference type="GO" id="GO:0009298">
    <property type="term" value="P:GDP-mannose biosynthetic process"/>
    <property type="evidence" value="ECO:0007669"/>
    <property type="project" value="InterPro"/>
</dbReference>
<dbReference type="VEuPathDB" id="VectorBase:GPAI028231"/>
<proteinExistence type="predicted"/>
<sequence>IEATVLFLTAQCDIAFTSSELNNLQTLLEQIFLCVQNEQAEGAFDLFDYKFPENGVQFYKECELTSSGNILNYVDENVCRTSLDIVLRYLSQLDIPMYLYRVKKITDKYFLNGYKLQ</sequence>